<accession>A0A6J6D5M0</accession>
<protein>
    <submittedName>
        <fullName evidence="1">Unannotated protein</fullName>
    </submittedName>
</protein>
<reference evidence="1" key="1">
    <citation type="submission" date="2020-05" db="EMBL/GenBank/DDBJ databases">
        <authorList>
            <person name="Chiriac C."/>
            <person name="Salcher M."/>
            <person name="Ghai R."/>
            <person name="Kavagutti S V."/>
        </authorList>
    </citation>
    <scope>NUCLEOTIDE SEQUENCE</scope>
</reference>
<evidence type="ECO:0000313" key="1">
    <source>
        <dbReference type="EMBL" id="CAB4559087.1"/>
    </source>
</evidence>
<dbReference type="EMBL" id="CAEZSF010000328">
    <property type="protein sequence ID" value="CAB4559087.1"/>
    <property type="molecule type" value="Genomic_DNA"/>
</dbReference>
<name>A0A6J6D5M0_9ZZZZ</name>
<proteinExistence type="predicted"/>
<dbReference type="AlphaFoldDB" id="A0A6J6D5M0"/>
<evidence type="ECO:0000313" key="2">
    <source>
        <dbReference type="EMBL" id="CAB4761831.1"/>
    </source>
</evidence>
<sequence>MDSVRNAHLPLNVSGLAVLVDQKADHGCTKLLGQFKDLVCARSFSVGVFEICRVENGAAAEPTKACFEDLWLG</sequence>
<gene>
    <name evidence="1" type="ORF">UFOPK1358_02109</name>
    <name evidence="2" type="ORF">UFOPK2766_02256</name>
</gene>
<dbReference type="EMBL" id="CAEZYU010000165">
    <property type="protein sequence ID" value="CAB4761831.1"/>
    <property type="molecule type" value="Genomic_DNA"/>
</dbReference>
<organism evidence="1">
    <name type="scientific">freshwater metagenome</name>
    <dbReference type="NCBI Taxonomy" id="449393"/>
    <lineage>
        <taxon>unclassified sequences</taxon>
        <taxon>metagenomes</taxon>
        <taxon>ecological metagenomes</taxon>
    </lineage>
</organism>